<accession>S0KVA6</accession>
<dbReference type="eggNOG" id="ENOG502ZEY0">
    <property type="taxonomic scope" value="Bacteria"/>
</dbReference>
<feature type="transmembrane region" description="Helical" evidence="1">
    <location>
        <begin position="40"/>
        <end position="57"/>
    </location>
</feature>
<protein>
    <recommendedName>
        <fullName evidence="4">Zinc-ribbon domain-containing protein</fullName>
    </recommendedName>
</protein>
<sequence length="138" mass="15744">MNCYECKRPIKETTKFCPYCGAKQAHYKESKNGNSNYNKVYIGIIAIVVVIVALFLFKTNTSDLEKSAVPLVDQILQNQYDLDYSCESVIITDKLGDNKYSAKAELDDGSAINITIEHYPKKDKIYVQIPYQEVLFLQ</sequence>
<dbReference type="Proteomes" id="UP000015961">
    <property type="component" value="Unassembled WGS sequence"/>
</dbReference>
<evidence type="ECO:0008006" key="4">
    <source>
        <dbReference type="Google" id="ProtNLM"/>
    </source>
</evidence>
<keyword evidence="3" id="KW-1185">Reference proteome</keyword>
<dbReference type="EMBL" id="ASWO01000001">
    <property type="protein sequence ID" value="EOT87479.1"/>
    <property type="molecule type" value="Genomic_DNA"/>
</dbReference>
<proteinExistence type="predicted"/>
<organism evidence="2 3">
    <name type="scientific">Enterococcus sulfureus ATCC 49903</name>
    <dbReference type="NCBI Taxonomy" id="1140003"/>
    <lineage>
        <taxon>Bacteria</taxon>
        <taxon>Bacillati</taxon>
        <taxon>Bacillota</taxon>
        <taxon>Bacilli</taxon>
        <taxon>Lactobacillales</taxon>
        <taxon>Enterococcaceae</taxon>
        <taxon>Enterococcus</taxon>
    </lineage>
</organism>
<evidence type="ECO:0000256" key="1">
    <source>
        <dbReference type="SAM" id="Phobius"/>
    </source>
</evidence>
<reference evidence="2 3" key="1">
    <citation type="submission" date="2013-03" db="EMBL/GenBank/DDBJ databases">
        <title>The Genome Sequence of Enterococcus sulfureus ATCC_49903 (PacBio/Illumina hybrid assembly).</title>
        <authorList>
            <consortium name="The Broad Institute Genomics Platform"/>
            <consortium name="The Broad Institute Genome Sequencing Center for Infectious Disease"/>
            <person name="Earl A."/>
            <person name="Russ C."/>
            <person name="Gilmore M."/>
            <person name="Surin D."/>
            <person name="Walker B."/>
            <person name="Young S."/>
            <person name="Zeng Q."/>
            <person name="Gargeya S."/>
            <person name="Fitzgerald M."/>
            <person name="Haas B."/>
            <person name="Abouelleil A."/>
            <person name="Allen A.W."/>
            <person name="Alvarado L."/>
            <person name="Arachchi H.M."/>
            <person name="Berlin A.M."/>
            <person name="Chapman S.B."/>
            <person name="Gainer-Dewar J."/>
            <person name="Goldberg J."/>
            <person name="Griggs A."/>
            <person name="Gujja S."/>
            <person name="Hansen M."/>
            <person name="Howarth C."/>
            <person name="Imamovic A."/>
            <person name="Ireland A."/>
            <person name="Larimer J."/>
            <person name="McCowan C."/>
            <person name="Murphy C."/>
            <person name="Pearson M."/>
            <person name="Poon T.W."/>
            <person name="Priest M."/>
            <person name="Roberts A."/>
            <person name="Saif S."/>
            <person name="Shea T."/>
            <person name="Sisk P."/>
            <person name="Sykes S."/>
            <person name="Wortman J."/>
            <person name="Nusbaum C."/>
            <person name="Birren B."/>
        </authorList>
    </citation>
    <scope>NUCLEOTIDE SEQUENCE [LARGE SCALE GENOMIC DNA]</scope>
    <source>
        <strain evidence="2 3">ATCC 49903</strain>
    </source>
</reference>
<evidence type="ECO:0000313" key="3">
    <source>
        <dbReference type="Proteomes" id="UP000015961"/>
    </source>
</evidence>
<dbReference type="PATRIC" id="fig|1140003.3.peg.536"/>
<keyword evidence="1" id="KW-0812">Transmembrane</keyword>
<keyword evidence="1" id="KW-1133">Transmembrane helix</keyword>
<gene>
    <name evidence="2" type="ORF">I573_00535</name>
</gene>
<comment type="caution">
    <text evidence="2">The sequence shown here is derived from an EMBL/GenBank/DDBJ whole genome shotgun (WGS) entry which is preliminary data.</text>
</comment>
<name>S0KVA6_9ENTE</name>
<keyword evidence="1" id="KW-0472">Membrane</keyword>
<dbReference type="AlphaFoldDB" id="S0KVA6"/>
<dbReference type="OrthoDB" id="2191202at2"/>
<evidence type="ECO:0000313" key="2">
    <source>
        <dbReference type="EMBL" id="EOT87479.1"/>
    </source>
</evidence>